<dbReference type="AlphaFoldDB" id="A0A5B0EIJ5"/>
<feature type="compositionally biased region" description="Low complexity" evidence="1">
    <location>
        <begin position="98"/>
        <end position="110"/>
    </location>
</feature>
<gene>
    <name evidence="3" type="ORF">FQ154_09400</name>
</gene>
<evidence type="ECO:0000256" key="2">
    <source>
        <dbReference type="SAM" id="Phobius"/>
    </source>
</evidence>
<sequence length="508" mass="55112">MSRSVILGGEIRARDAGGRTVYEWALALASLLLALVIGFSGGDNLGTFFLAILVGVTGVAVSSPASIWGGRSPAGLLVERFYSFYRRRTGRNVFDPETPGTGTQPGATPARAKKGIQDNAPVMVGDVRITEVPFSARDRATIFRQQAGGTSFYTIILEVQGAASGVQEEDFEDASHIGWGQVLARCARRTSPVSHVQSFARSVPSDITDHTQWLAAYISPDANDGVLRSYQDLCLEADARAEQHRSYVVLRFNSSVVLGRMGTAHGGGLEGTYRAIVNEARAVMELAVSLNAITAFRPLDHSLVASLFAHCQDPYTYAIDDYAAAPIEKVWQYLDANASMHGVQVNGKGFTRVGYIPRDGFEVGELPVQALKHLVSGIYPPVIHSVSWINALEDGQQARVKARRHRTRDYAKKRERAKQGTISDGTDEVMLGASEQRALDLMPGQGHHGASWAAYLSYTVEREDQLESVATHLEAAASNAGVRHIEWLDLKQDLALAVVLPLGRGIRT</sequence>
<evidence type="ECO:0000313" key="3">
    <source>
        <dbReference type="EMBL" id="KAA0977109.1"/>
    </source>
</evidence>
<comment type="caution">
    <text evidence="3">The sequence shown here is derived from an EMBL/GenBank/DDBJ whole genome shotgun (WGS) entry which is preliminary data.</text>
</comment>
<evidence type="ECO:0008006" key="5">
    <source>
        <dbReference type="Google" id="ProtNLM"/>
    </source>
</evidence>
<evidence type="ECO:0000256" key="1">
    <source>
        <dbReference type="SAM" id="MobiDB-lite"/>
    </source>
</evidence>
<name>A0A5B0EIJ5_9MICC</name>
<dbReference type="EMBL" id="VOBL01000008">
    <property type="protein sequence ID" value="KAA0977109.1"/>
    <property type="molecule type" value="Genomic_DNA"/>
</dbReference>
<organism evidence="3 4">
    <name type="scientific">Paeniglutamicibacter gangotriensis</name>
    <dbReference type="NCBI Taxonomy" id="254787"/>
    <lineage>
        <taxon>Bacteria</taxon>
        <taxon>Bacillati</taxon>
        <taxon>Actinomycetota</taxon>
        <taxon>Actinomycetes</taxon>
        <taxon>Micrococcales</taxon>
        <taxon>Micrococcaceae</taxon>
        <taxon>Paeniglutamicibacter</taxon>
    </lineage>
</organism>
<reference evidence="3 4" key="1">
    <citation type="submission" date="2019-07" db="EMBL/GenBank/DDBJ databases">
        <title>Analysis of the biochemical properties, biological activity and biotechnological potential of siderophores and biosurfactants produced by Antarctic psychrotolerant bacteria.</title>
        <authorList>
            <person name="Styczynski M."/>
            <person name="Krucon T."/>
            <person name="Decewicz P."/>
            <person name="Dziewit L."/>
        </authorList>
    </citation>
    <scope>NUCLEOTIDE SEQUENCE [LARGE SCALE GENOMIC DNA]</scope>
    <source>
        <strain evidence="3 4">ANT_H27</strain>
    </source>
</reference>
<dbReference type="Proteomes" id="UP000323856">
    <property type="component" value="Unassembled WGS sequence"/>
</dbReference>
<evidence type="ECO:0000313" key="4">
    <source>
        <dbReference type="Proteomes" id="UP000323856"/>
    </source>
</evidence>
<protein>
    <recommendedName>
        <fullName evidence="5">PrgI family protein</fullName>
    </recommendedName>
</protein>
<keyword evidence="2" id="KW-0812">Transmembrane</keyword>
<feature type="transmembrane region" description="Helical" evidence="2">
    <location>
        <begin position="21"/>
        <end position="42"/>
    </location>
</feature>
<accession>A0A5B0EIJ5</accession>
<keyword evidence="2" id="KW-1133">Transmembrane helix</keyword>
<dbReference type="RefSeq" id="WP_149619493.1">
    <property type="nucleotide sequence ID" value="NZ_VOBL01000008.1"/>
</dbReference>
<proteinExistence type="predicted"/>
<dbReference type="OrthoDB" id="4434319at2"/>
<keyword evidence="2" id="KW-0472">Membrane</keyword>
<feature type="region of interest" description="Disordered" evidence="1">
    <location>
        <begin position="93"/>
        <end position="113"/>
    </location>
</feature>
<feature type="transmembrane region" description="Helical" evidence="2">
    <location>
        <begin position="48"/>
        <end position="70"/>
    </location>
</feature>